<organism evidence="4 5">
    <name type="scientific">Candidatus Marimicrobium litorale</name>
    <dbReference type="NCBI Taxonomy" id="2518991"/>
    <lineage>
        <taxon>Bacteria</taxon>
        <taxon>Pseudomonadati</taxon>
        <taxon>Pseudomonadota</taxon>
        <taxon>Gammaproteobacteria</taxon>
        <taxon>Cellvibrionales</taxon>
        <taxon>Halieaceae</taxon>
        <taxon>Marimicrobium</taxon>
    </lineage>
</organism>
<feature type="transmembrane region" description="Helical" evidence="3">
    <location>
        <begin position="379"/>
        <end position="396"/>
    </location>
</feature>
<accession>A0ABT3T4R2</accession>
<keyword evidence="3" id="KW-1133">Transmembrane helix</keyword>
<dbReference type="InterPro" id="IPR052346">
    <property type="entry name" value="O-mannosyl-transferase_TMTC"/>
</dbReference>
<sequence>MPEFKHHISRFAAISHYRFAAVAACLVCGACYALALQGPFFFDDIPNLIDNRLLQIEGWAFDDWRGAMISNDAGLFHRPVAMASFALNYLLAGGFIPWAFKATNLVIHLLTGVLLYHLFLALLRAPALAGRCGVHPQGVAVCAVALWLLHPLHVSTVLYVVQRMAQLSALFSVAGLLLYCRYRLRWIVAGATVGEMLAAGLWLALLALAATLSKENGALLLWLVAVVEVSLFRGVWNGRERAAVQRLAWAVLLLPLALLCLVFIVSPEWITARYGGRSFTLEERVLTQLRLLWQYLEWILLPNITSMGFFHDDIPLSRSLLSPATTALSLVAWLALAIGAFLLRRSQPLLLFALLFYLVAHAMESTVLPLEMVFEHRNYLPSVGVCLWLAALLFEISRRLSWLRLPLLLSAVLGVLTLQLFLRTQVWSDEFMLARTNVINHPDSPRANFYYGNVLHARFGQAEALGFSEDEQLSLAVNARIHYERMHKLAPDAFTALVMLYQLDTLYFPKLALDNDWLAKIERLAPVKRLHASDRGSLEALVVFSASPPGRPDLSRIGGIIDEIVLRYPRRPQLVKLKYLMMAREPDISREALRHYLEMAAARQGNRGLYAFLLQNHGAEDMDLTYSLIGDWMQQDSRRRELPVVRRLFEP</sequence>
<dbReference type="PANTHER" id="PTHR44227:SF3">
    <property type="entry name" value="PROTEIN O-MANNOSYL-TRANSFERASE TMTC4"/>
    <property type="match status" value="1"/>
</dbReference>
<evidence type="ECO:0000256" key="3">
    <source>
        <dbReference type="SAM" id="Phobius"/>
    </source>
</evidence>
<dbReference type="Proteomes" id="UP001143304">
    <property type="component" value="Unassembled WGS sequence"/>
</dbReference>
<keyword evidence="2" id="KW-0802">TPR repeat</keyword>
<evidence type="ECO:0000256" key="1">
    <source>
        <dbReference type="ARBA" id="ARBA00022737"/>
    </source>
</evidence>
<feature type="transmembrane region" description="Helical" evidence="3">
    <location>
        <begin position="156"/>
        <end position="179"/>
    </location>
</feature>
<feature type="transmembrane region" description="Helical" evidence="3">
    <location>
        <begin position="247"/>
        <end position="265"/>
    </location>
</feature>
<dbReference type="PANTHER" id="PTHR44227">
    <property type="match status" value="1"/>
</dbReference>
<keyword evidence="3" id="KW-0472">Membrane</keyword>
<dbReference type="RefSeq" id="WP_279249006.1">
    <property type="nucleotide sequence ID" value="NZ_SHNO01000001.1"/>
</dbReference>
<feature type="transmembrane region" description="Helical" evidence="3">
    <location>
        <begin position="320"/>
        <end position="342"/>
    </location>
</feature>
<feature type="transmembrane region" description="Helical" evidence="3">
    <location>
        <begin position="403"/>
        <end position="422"/>
    </location>
</feature>
<reference evidence="4" key="1">
    <citation type="submission" date="2019-02" db="EMBL/GenBank/DDBJ databases">
        <authorList>
            <person name="Li S.-H."/>
        </authorList>
    </citation>
    <scope>NUCLEOTIDE SEQUENCE</scope>
    <source>
        <strain evidence="4">IMCC11814</strain>
    </source>
</reference>
<feature type="transmembrane region" description="Helical" evidence="3">
    <location>
        <begin position="218"/>
        <end position="235"/>
    </location>
</feature>
<evidence type="ECO:0000313" key="4">
    <source>
        <dbReference type="EMBL" id="MCX2977276.1"/>
    </source>
</evidence>
<name>A0ABT3T4R2_9GAMM</name>
<feature type="transmembrane region" description="Helical" evidence="3">
    <location>
        <begin position="20"/>
        <end position="42"/>
    </location>
</feature>
<gene>
    <name evidence="4" type="ORF">EYC82_07905</name>
</gene>
<evidence type="ECO:0000256" key="2">
    <source>
        <dbReference type="ARBA" id="ARBA00022803"/>
    </source>
</evidence>
<keyword evidence="1" id="KW-0677">Repeat</keyword>
<keyword evidence="5" id="KW-1185">Reference proteome</keyword>
<comment type="caution">
    <text evidence="4">The sequence shown here is derived from an EMBL/GenBank/DDBJ whole genome shotgun (WGS) entry which is preliminary data.</text>
</comment>
<feature type="transmembrane region" description="Helical" evidence="3">
    <location>
        <begin position="349"/>
        <end position="367"/>
    </location>
</feature>
<dbReference type="EMBL" id="SHNO01000001">
    <property type="protein sequence ID" value="MCX2977276.1"/>
    <property type="molecule type" value="Genomic_DNA"/>
</dbReference>
<protein>
    <submittedName>
        <fullName evidence="4">Uncharacterized protein</fullName>
    </submittedName>
</protein>
<keyword evidence="3" id="KW-0812">Transmembrane</keyword>
<evidence type="ECO:0000313" key="5">
    <source>
        <dbReference type="Proteomes" id="UP001143304"/>
    </source>
</evidence>
<feature type="transmembrane region" description="Helical" evidence="3">
    <location>
        <begin position="80"/>
        <end position="100"/>
    </location>
</feature>
<proteinExistence type="predicted"/>
<feature type="transmembrane region" description="Helical" evidence="3">
    <location>
        <begin position="186"/>
        <end position="212"/>
    </location>
</feature>
<feature type="transmembrane region" description="Helical" evidence="3">
    <location>
        <begin position="106"/>
        <end position="125"/>
    </location>
</feature>